<dbReference type="InterPro" id="IPR028002">
    <property type="entry name" value="Myb_DNA-bind_5"/>
</dbReference>
<evidence type="ECO:0000259" key="2">
    <source>
        <dbReference type="Pfam" id="PF13873"/>
    </source>
</evidence>
<comment type="caution">
    <text evidence="3">The sequence shown here is derived from an EMBL/GenBank/DDBJ whole genome shotgun (WGS) entry which is preliminary data.</text>
</comment>
<sequence>MTTDRKRATYFNALELEVLMLAYADYEHIFRRKSNTAAAAKEREAAWEKIAARVNAKKAEARKKGGGPPPPPLTEAEKLALSQNRGRPAAEGIPGGSSSESVTPQDTSAYIRCKYTLMSLKKIKLIYKYIAYFLTHISTHPTVEDGVICLQPPTETVNPAAISSDGRSKYSETDYFPASQEEEEEEEEEEMRKHCLLPQGEIRRGLQNTRLGITRRLPVKELYQKHLLQTMEKTEKEMVYLDRRIKKTDLEILLLERQLSPSILDVRGRDGMVIRRVNDVFVLSVRGDRSSGGGGGVGGWEIHSGCQRSRCGAAIQFWGQLFG</sequence>
<name>A0AA47MEV0_MERPO</name>
<evidence type="ECO:0000313" key="4">
    <source>
        <dbReference type="Proteomes" id="UP001174136"/>
    </source>
</evidence>
<feature type="region of interest" description="Disordered" evidence="1">
    <location>
        <begin position="82"/>
        <end position="104"/>
    </location>
</feature>
<dbReference type="Proteomes" id="UP001174136">
    <property type="component" value="Unassembled WGS sequence"/>
</dbReference>
<accession>A0AA47MEV0</accession>
<evidence type="ECO:0000256" key="1">
    <source>
        <dbReference type="SAM" id="MobiDB-lite"/>
    </source>
</evidence>
<proteinExistence type="predicted"/>
<reference evidence="3" key="1">
    <citation type="journal article" date="2023" name="Front. Mar. Sci.">
        <title>A new Merluccius polli reference genome to investigate the effects of global change in West African waters.</title>
        <authorList>
            <person name="Mateo J.L."/>
            <person name="Blanco-Fernandez C."/>
            <person name="Garcia-Vazquez E."/>
            <person name="Machado-Schiaffino G."/>
        </authorList>
    </citation>
    <scope>NUCLEOTIDE SEQUENCE</scope>
    <source>
        <strain evidence="3">C29</strain>
        <tissue evidence="3">Fin</tissue>
    </source>
</reference>
<protein>
    <recommendedName>
        <fullName evidence="2">Myb/SANT-like DNA-binding domain-containing protein</fullName>
    </recommendedName>
</protein>
<keyword evidence="4" id="KW-1185">Reference proteome</keyword>
<dbReference type="EMBL" id="JAOPHQ010004573">
    <property type="protein sequence ID" value="KAK0138784.1"/>
    <property type="molecule type" value="Genomic_DNA"/>
</dbReference>
<gene>
    <name evidence="3" type="ORF">N1851_024672</name>
</gene>
<organism evidence="3 4">
    <name type="scientific">Merluccius polli</name>
    <name type="common">Benguela hake</name>
    <name type="synonym">Merluccius cadenati</name>
    <dbReference type="NCBI Taxonomy" id="89951"/>
    <lineage>
        <taxon>Eukaryota</taxon>
        <taxon>Metazoa</taxon>
        <taxon>Chordata</taxon>
        <taxon>Craniata</taxon>
        <taxon>Vertebrata</taxon>
        <taxon>Euteleostomi</taxon>
        <taxon>Actinopterygii</taxon>
        <taxon>Neopterygii</taxon>
        <taxon>Teleostei</taxon>
        <taxon>Neoteleostei</taxon>
        <taxon>Acanthomorphata</taxon>
        <taxon>Zeiogadaria</taxon>
        <taxon>Gadariae</taxon>
        <taxon>Gadiformes</taxon>
        <taxon>Gadoidei</taxon>
        <taxon>Merlucciidae</taxon>
        <taxon>Merluccius</taxon>
    </lineage>
</organism>
<feature type="domain" description="Myb/SANT-like DNA-binding" evidence="2">
    <location>
        <begin position="7"/>
        <end position="60"/>
    </location>
</feature>
<dbReference type="AlphaFoldDB" id="A0AA47MEV0"/>
<dbReference type="Pfam" id="PF13873">
    <property type="entry name" value="Myb_DNA-bind_5"/>
    <property type="match status" value="1"/>
</dbReference>
<evidence type="ECO:0000313" key="3">
    <source>
        <dbReference type="EMBL" id="KAK0138784.1"/>
    </source>
</evidence>